<feature type="region of interest" description="Disordered" evidence="1">
    <location>
        <begin position="70"/>
        <end position="93"/>
    </location>
</feature>
<feature type="transmembrane region" description="Helical" evidence="2">
    <location>
        <begin position="37"/>
        <end position="56"/>
    </location>
</feature>
<dbReference type="RefSeq" id="WP_138597733.1">
    <property type="nucleotide sequence ID" value="NZ_PNCK01000062.1"/>
</dbReference>
<protein>
    <submittedName>
        <fullName evidence="4">Uncharacterized protein</fullName>
    </submittedName>
</protein>
<proteinExistence type="predicted"/>
<dbReference type="AlphaFoldDB" id="A0A5S3XLC0"/>
<keyword evidence="2" id="KW-1133">Transmembrane helix</keyword>
<dbReference type="EMBL" id="PNCL01000087">
    <property type="protein sequence ID" value="TMP56242.1"/>
    <property type="molecule type" value="Genomic_DNA"/>
</dbReference>
<evidence type="ECO:0000313" key="6">
    <source>
        <dbReference type="Proteomes" id="UP000307706"/>
    </source>
</evidence>
<comment type="caution">
    <text evidence="4">The sequence shown here is derived from an EMBL/GenBank/DDBJ whole genome shotgun (WGS) entry which is preliminary data.</text>
</comment>
<reference evidence="4 6" key="1">
    <citation type="submission" date="2017-12" db="EMBL/GenBank/DDBJ databases">
        <authorList>
            <person name="Paulsen S."/>
            <person name="Gram L.K."/>
        </authorList>
    </citation>
    <scope>NUCLEOTIDE SEQUENCE [LARGE SCALE GENOMIC DNA]</scope>
    <source>
        <strain evidence="4 6">S2231</strain>
        <strain evidence="3">S2233</strain>
    </source>
</reference>
<name>A0A5S3XLC0_9GAMM</name>
<reference evidence="6" key="2">
    <citation type="submission" date="2019-06" db="EMBL/GenBank/DDBJ databases">
        <title>Co-occurence of chitin degradation, pigmentation and bioactivity in marine Pseudoalteromonas.</title>
        <authorList>
            <person name="Sonnenschein E.C."/>
            <person name="Bech P.K."/>
        </authorList>
    </citation>
    <scope>NUCLEOTIDE SEQUENCE [LARGE SCALE GENOMIC DNA]</scope>
    <source>
        <strain evidence="6">S2231</strain>
        <strain evidence="3">S2233</strain>
    </source>
</reference>
<gene>
    <name evidence="4" type="ORF">CWB96_15470</name>
    <name evidence="3" type="ORF">CWB97_15810</name>
</gene>
<evidence type="ECO:0000313" key="5">
    <source>
        <dbReference type="Proteomes" id="UP000305730"/>
    </source>
</evidence>
<feature type="transmembrane region" description="Helical" evidence="2">
    <location>
        <begin position="7"/>
        <end position="31"/>
    </location>
</feature>
<sequence length="93" mass="10063">MELTSIYLGLFAGHVIFAFIACIFVSASIFLSSSQKMLLTMLTIGVPIIGACLAIDKANDITNIKRPRNVGGLNFDEDKRSSEYNASNDDSSV</sequence>
<dbReference type="Proteomes" id="UP000305730">
    <property type="component" value="Unassembled WGS sequence"/>
</dbReference>
<keyword evidence="5" id="KW-1185">Reference proteome</keyword>
<evidence type="ECO:0000313" key="4">
    <source>
        <dbReference type="EMBL" id="TMP56242.1"/>
    </source>
</evidence>
<organism evidence="4 6">
    <name type="scientific">Pseudoalteromonas citrea</name>
    <dbReference type="NCBI Taxonomy" id="43655"/>
    <lineage>
        <taxon>Bacteria</taxon>
        <taxon>Pseudomonadati</taxon>
        <taxon>Pseudomonadota</taxon>
        <taxon>Gammaproteobacteria</taxon>
        <taxon>Alteromonadales</taxon>
        <taxon>Pseudoalteromonadaceae</taxon>
        <taxon>Pseudoalteromonas</taxon>
    </lineage>
</organism>
<reference evidence="4" key="3">
    <citation type="submission" date="2019-09" db="EMBL/GenBank/DDBJ databases">
        <title>Co-occurence of chitin degradation, pigmentation and bioactivity in marine Pseudoalteromonas.</title>
        <authorList>
            <person name="Sonnenschein E.C."/>
            <person name="Bech P.K."/>
        </authorList>
    </citation>
    <scope>NUCLEOTIDE SEQUENCE</scope>
    <source>
        <strain evidence="4">S2231</strain>
        <strain evidence="5">S2233</strain>
    </source>
</reference>
<keyword evidence="2" id="KW-0472">Membrane</keyword>
<feature type="compositionally biased region" description="Polar residues" evidence="1">
    <location>
        <begin position="83"/>
        <end position="93"/>
    </location>
</feature>
<keyword evidence="2" id="KW-0812">Transmembrane</keyword>
<evidence type="ECO:0000313" key="3">
    <source>
        <dbReference type="EMBL" id="TMP41137.1"/>
    </source>
</evidence>
<dbReference type="OrthoDB" id="9976830at2"/>
<dbReference type="EMBL" id="PNCK01000062">
    <property type="protein sequence ID" value="TMP41137.1"/>
    <property type="molecule type" value="Genomic_DNA"/>
</dbReference>
<evidence type="ECO:0000256" key="2">
    <source>
        <dbReference type="SAM" id="Phobius"/>
    </source>
</evidence>
<accession>A0A5S3XLC0</accession>
<dbReference type="Proteomes" id="UP000307706">
    <property type="component" value="Unassembled WGS sequence"/>
</dbReference>
<evidence type="ECO:0000256" key="1">
    <source>
        <dbReference type="SAM" id="MobiDB-lite"/>
    </source>
</evidence>